<dbReference type="AlphaFoldDB" id="A0A8S4R4L1"/>
<feature type="compositionally biased region" description="Polar residues" evidence="1">
    <location>
        <begin position="1"/>
        <end position="12"/>
    </location>
</feature>
<sequence>MTLIQLTISNLPETRDRKETSRVTNKDKAPTPANKKDDLAAWLKRQGVEADINMLKAELLKQ</sequence>
<comment type="caution">
    <text evidence="2">The sequence shown here is derived from an EMBL/GenBank/DDBJ whole genome shotgun (WGS) entry which is preliminary data.</text>
</comment>
<organism evidence="2 3">
    <name type="scientific">Pararge aegeria aegeria</name>
    <dbReference type="NCBI Taxonomy" id="348720"/>
    <lineage>
        <taxon>Eukaryota</taxon>
        <taxon>Metazoa</taxon>
        <taxon>Ecdysozoa</taxon>
        <taxon>Arthropoda</taxon>
        <taxon>Hexapoda</taxon>
        <taxon>Insecta</taxon>
        <taxon>Pterygota</taxon>
        <taxon>Neoptera</taxon>
        <taxon>Endopterygota</taxon>
        <taxon>Lepidoptera</taxon>
        <taxon>Glossata</taxon>
        <taxon>Ditrysia</taxon>
        <taxon>Papilionoidea</taxon>
        <taxon>Nymphalidae</taxon>
        <taxon>Satyrinae</taxon>
        <taxon>Satyrini</taxon>
        <taxon>Parargina</taxon>
        <taxon>Pararge</taxon>
    </lineage>
</organism>
<protein>
    <submittedName>
        <fullName evidence="2">Jg25894 protein</fullName>
    </submittedName>
</protein>
<evidence type="ECO:0000313" key="2">
    <source>
        <dbReference type="EMBL" id="CAH2227957.1"/>
    </source>
</evidence>
<accession>A0A8S4R4L1</accession>
<dbReference type="Proteomes" id="UP000838756">
    <property type="component" value="Unassembled WGS sequence"/>
</dbReference>
<feature type="compositionally biased region" description="Basic and acidic residues" evidence="1">
    <location>
        <begin position="13"/>
        <end position="37"/>
    </location>
</feature>
<evidence type="ECO:0000313" key="3">
    <source>
        <dbReference type="Proteomes" id="UP000838756"/>
    </source>
</evidence>
<keyword evidence="3" id="KW-1185">Reference proteome</keyword>
<feature type="region of interest" description="Disordered" evidence="1">
    <location>
        <begin position="1"/>
        <end position="37"/>
    </location>
</feature>
<evidence type="ECO:0000256" key="1">
    <source>
        <dbReference type="SAM" id="MobiDB-lite"/>
    </source>
</evidence>
<gene>
    <name evidence="2" type="primary">jg25894</name>
    <name evidence="2" type="ORF">PAEG_LOCUS8169</name>
</gene>
<dbReference type="OrthoDB" id="2266637at2759"/>
<name>A0A8S4R4L1_9NEOP</name>
<proteinExistence type="predicted"/>
<dbReference type="EMBL" id="CAKXAJ010023692">
    <property type="protein sequence ID" value="CAH2227957.1"/>
    <property type="molecule type" value="Genomic_DNA"/>
</dbReference>
<reference evidence="2" key="1">
    <citation type="submission" date="2022-03" db="EMBL/GenBank/DDBJ databases">
        <authorList>
            <person name="Lindestad O."/>
        </authorList>
    </citation>
    <scope>NUCLEOTIDE SEQUENCE</scope>
</reference>
<feature type="non-terminal residue" evidence="2">
    <location>
        <position position="1"/>
    </location>
</feature>